<protein>
    <submittedName>
        <fullName evidence="1">Uncharacterized protein</fullName>
    </submittedName>
</protein>
<gene>
    <name evidence="1" type="ORF">CCHR01_14633</name>
</gene>
<proteinExistence type="predicted"/>
<accession>A0AAD9A7Q1</accession>
<feature type="non-terminal residue" evidence="1">
    <location>
        <position position="214"/>
    </location>
</feature>
<evidence type="ECO:0000313" key="2">
    <source>
        <dbReference type="Proteomes" id="UP001243330"/>
    </source>
</evidence>
<dbReference type="Proteomes" id="UP001243330">
    <property type="component" value="Unassembled WGS sequence"/>
</dbReference>
<dbReference type="AlphaFoldDB" id="A0AAD9A7Q1"/>
<name>A0AAD9A7Q1_9PEZI</name>
<reference evidence="1" key="1">
    <citation type="submission" date="2023-01" db="EMBL/GenBank/DDBJ databases">
        <title>Colletotrichum chrysophilum M932 genome sequence.</title>
        <authorList>
            <person name="Baroncelli R."/>
        </authorList>
    </citation>
    <scope>NUCLEOTIDE SEQUENCE</scope>
    <source>
        <strain evidence="1">M932</strain>
    </source>
</reference>
<evidence type="ECO:0000313" key="1">
    <source>
        <dbReference type="EMBL" id="KAK1842754.1"/>
    </source>
</evidence>
<comment type="caution">
    <text evidence="1">The sequence shown here is derived from an EMBL/GenBank/DDBJ whole genome shotgun (WGS) entry which is preliminary data.</text>
</comment>
<keyword evidence="2" id="KW-1185">Reference proteome</keyword>
<organism evidence="1 2">
    <name type="scientific">Colletotrichum chrysophilum</name>
    <dbReference type="NCBI Taxonomy" id="1836956"/>
    <lineage>
        <taxon>Eukaryota</taxon>
        <taxon>Fungi</taxon>
        <taxon>Dikarya</taxon>
        <taxon>Ascomycota</taxon>
        <taxon>Pezizomycotina</taxon>
        <taxon>Sordariomycetes</taxon>
        <taxon>Hypocreomycetidae</taxon>
        <taxon>Glomerellales</taxon>
        <taxon>Glomerellaceae</taxon>
        <taxon>Colletotrichum</taxon>
        <taxon>Colletotrichum gloeosporioides species complex</taxon>
    </lineage>
</organism>
<dbReference type="EMBL" id="JAQOWY010000397">
    <property type="protein sequence ID" value="KAK1842754.1"/>
    <property type="molecule type" value="Genomic_DNA"/>
</dbReference>
<sequence>DAHLDAKANANVNGRRAIVCAFPVPPHFWAAFLRLPLSRLPKPVQLGSQIFPVLSPRLAFAFAFASSLLSLLQTDCTTLHSAYAQLPHCAAPALEPYRWTGATAARSPLNPSFPARSCECAASQAFPKWKPKNKIEPEALLVSIDWELHPSQTTTTTTSITTTTTVSSQQLNLPAARSLADWTTSPTKGHLNQSQDKCSAAVYGYQSSAGLDSA</sequence>